<evidence type="ECO:0008006" key="3">
    <source>
        <dbReference type="Google" id="ProtNLM"/>
    </source>
</evidence>
<reference evidence="1" key="1">
    <citation type="submission" date="2021-02" db="EMBL/GenBank/DDBJ databases">
        <authorList>
            <person name="Nowell W R."/>
        </authorList>
    </citation>
    <scope>NUCLEOTIDE SEQUENCE</scope>
    <source>
        <strain evidence="1">Ploen Becks lab</strain>
    </source>
</reference>
<name>A0A814FAJ6_9BILA</name>
<accession>A0A814FAJ6</accession>
<evidence type="ECO:0000313" key="2">
    <source>
        <dbReference type="Proteomes" id="UP000663879"/>
    </source>
</evidence>
<dbReference type="Proteomes" id="UP000663879">
    <property type="component" value="Unassembled WGS sequence"/>
</dbReference>
<comment type="caution">
    <text evidence="1">The sequence shown here is derived from an EMBL/GenBank/DDBJ whole genome shotgun (WGS) entry which is preliminary data.</text>
</comment>
<protein>
    <recommendedName>
        <fullName evidence="3">FLYWCH-type domain-containing protein</fullName>
    </recommendedName>
</protein>
<evidence type="ECO:0000313" key="1">
    <source>
        <dbReference type="EMBL" id="CAF0978065.1"/>
    </source>
</evidence>
<sequence>MEHSNFYVPNNKLKQETLTNNLNHDSHQLCFNGHISKRQRINKNNTINWICKISKCSGSVTILIGQEKVEHSNNCECEDDDDNEPEAREPLDDVLVVQEKSLGLNINVTCILD</sequence>
<dbReference type="AlphaFoldDB" id="A0A814FAJ6"/>
<gene>
    <name evidence="1" type="ORF">OXX778_LOCUS15273</name>
</gene>
<proteinExistence type="predicted"/>
<dbReference type="EMBL" id="CAJNOC010003332">
    <property type="protein sequence ID" value="CAF0978065.1"/>
    <property type="molecule type" value="Genomic_DNA"/>
</dbReference>
<keyword evidence="2" id="KW-1185">Reference proteome</keyword>
<organism evidence="1 2">
    <name type="scientific">Brachionus calyciflorus</name>
    <dbReference type="NCBI Taxonomy" id="104777"/>
    <lineage>
        <taxon>Eukaryota</taxon>
        <taxon>Metazoa</taxon>
        <taxon>Spiralia</taxon>
        <taxon>Gnathifera</taxon>
        <taxon>Rotifera</taxon>
        <taxon>Eurotatoria</taxon>
        <taxon>Monogononta</taxon>
        <taxon>Pseudotrocha</taxon>
        <taxon>Ploima</taxon>
        <taxon>Brachionidae</taxon>
        <taxon>Brachionus</taxon>
    </lineage>
</organism>